<feature type="coiled-coil region" evidence="5">
    <location>
        <begin position="1113"/>
        <end position="1140"/>
    </location>
</feature>
<dbReference type="OMA" id="WVMDEPP"/>
<dbReference type="PROSITE" id="PS51805">
    <property type="entry name" value="EPHD"/>
    <property type="match status" value="1"/>
</dbReference>
<feature type="domain" description="SANT" evidence="9">
    <location>
        <begin position="755"/>
        <end position="800"/>
    </location>
</feature>
<feature type="compositionally biased region" description="Pro residues" evidence="6">
    <location>
        <begin position="1022"/>
        <end position="1032"/>
    </location>
</feature>
<feature type="compositionally biased region" description="Low complexity" evidence="6">
    <location>
        <begin position="990"/>
        <end position="1004"/>
    </location>
</feature>
<dbReference type="Pfam" id="PF01426">
    <property type="entry name" value="BAH"/>
    <property type="match status" value="1"/>
</dbReference>
<evidence type="ECO:0000256" key="4">
    <source>
        <dbReference type="PROSITE-ProRule" id="PRU00146"/>
    </source>
</evidence>
<feature type="compositionally biased region" description="Basic and acidic residues" evidence="6">
    <location>
        <begin position="1411"/>
        <end position="1425"/>
    </location>
</feature>
<dbReference type="GO" id="GO:0004842">
    <property type="term" value="F:ubiquitin-protein transferase activity"/>
    <property type="evidence" value="ECO:0007669"/>
    <property type="project" value="TreeGrafter"/>
</dbReference>
<dbReference type="eggNOG" id="KOG0955">
    <property type="taxonomic scope" value="Eukaryota"/>
</dbReference>
<dbReference type="HOGENOM" id="CLU_001514_0_0_1"/>
<evidence type="ECO:0000256" key="1">
    <source>
        <dbReference type="ARBA" id="ARBA00022723"/>
    </source>
</evidence>
<dbReference type="GO" id="GO:0036205">
    <property type="term" value="P:histone catabolic process"/>
    <property type="evidence" value="ECO:0007669"/>
    <property type="project" value="TreeGrafter"/>
</dbReference>
<dbReference type="GO" id="GO:0048189">
    <property type="term" value="C:Lid2 complex"/>
    <property type="evidence" value="ECO:0007669"/>
    <property type="project" value="TreeGrafter"/>
</dbReference>
<keyword evidence="1" id="KW-0479">Metal-binding</keyword>
<feature type="compositionally biased region" description="Polar residues" evidence="6">
    <location>
        <begin position="950"/>
        <end position="959"/>
    </location>
</feature>
<feature type="domain" description="BAH" evidence="8">
    <location>
        <begin position="269"/>
        <end position="387"/>
    </location>
</feature>
<dbReference type="RefSeq" id="XP_008077585.1">
    <property type="nucleotide sequence ID" value="XM_008079394.1"/>
</dbReference>
<evidence type="ECO:0000259" key="9">
    <source>
        <dbReference type="PROSITE" id="PS51293"/>
    </source>
</evidence>
<protein>
    <submittedName>
        <fullName evidence="11">FYVE/PHD zinc finger</fullName>
    </submittedName>
</protein>
<evidence type="ECO:0000313" key="11">
    <source>
        <dbReference type="EMBL" id="EPE35506.1"/>
    </source>
</evidence>
<dbReference type="Gene3D" id="1.10.10.60">
    <property type="entry name" value="Homeodomain-like"/>
    <property type="match status" value="1"/>
</dbReference>
<feature type="region of interest" description="Disordered" evidence="6">
    <location>
        <begin position="1462"/>
        <end position="1481"/>
    </location>
</feature>
<dbReference type="InterPro" id="IPR001965">
    <property type="entry name" value="Znf_PHD"/>
</dbReference>
<dbReference type="PANTHER" id="PTHR47672:SF1">
    <property type="entry name" value="E3 UBIQUITIN-PROTEIN LIGASE SNT2"/>
    <property type="match status" value="1"/>
</dbReference>
<dbReference type="PROSITE" id="PS50016">
    <property type="entry name" value="ZF_PHD_2"/>
    <property type="match status" value="1"/>
</dbReference>
<feature type="compositionally biased region" description="Low complexity" evidence="6">
    <location>
        <begin position="149"/>
        <end position="158"/>
    </location>
</feature>
<feature type="compositionally biased region" description="Low complexity" evidence="6">
    <location>
        <begin position="94"/>
        <end position="119"/>
    </location>
</feature>
<feature type="region of interest" description="Disordered" evidence="6">
    <location>
        <begin position="481"/>
        <end position="539"/>
    </location>
</feature>
<dbReference type="KEGG" id="glz:GLAREA_11205"/>
<dbReference type="PROSITE" id="PS51293">
    <property type="entry name" value="SANT"/>
    <property type="match status" value="1"/>
</dbReference>
<keyword evidence="5" id="KW-0175">Coiled coil</keyword>
<sequence>MTKASSRRSSATASPAGSNIAEDGQHGDASKVASADSKQADNPPSTALSNGTDSIATTVSAKDLDASIAESQPAGSEPMTASNSNTSMRNPKNSGGAATSAGAATYGTRSTRTRTGTSRPNYAEDSALDAEFEIAPNPKEKTGRKAAHAAEPPSSSASDTGKSGANSPKVRGLDLEQNNAAQVAANLSIPGTSTFSSAPTANVPPSKKRKANNQNNGTNQNGSGQIPNGNRKSGAGFQIAAGFRETNMLTFDNSGGFVKGGKLVADDGTVLALNDHVYTICEPPGEPYYIGRIMAWIHVNNDPTQPLEALRLNWYYRPKDIGRKVNDTRQVFASMHTDVNPLTAIRGKCEIKHKSQIENMDAFRASKDSFYFEKLYDRYIHRYYEVVPTKAVINLPENVKKVLNERWVYILAETNRAKEYTTASKSCKRCKRYCASNEGVDCAICRNTYHMSCVSPPLLKKPTRGFAWACGPCSKAQAKKLEARNTPTTSSQIADGEDEEMNDEDEDSPAATEEPNETGQTTPTAANGSNTPIDIGKTGLTSENRGFLWRYLGIHCNVEDALDADDRIHPRASSRLGPRHQANVIEWPGQPMQYVKPPEVKRKYTKGGAQKKETKISKEAIAAQEAEKLAREQRPKYITEEPPGFVHRGEDLPNDDPNCTAKLLYRLPRPDELKDPEVTANNVDLVDEDTRIRVVHEYVIKVIQQVSPLYHLPHMSTNLLDIAVEVLRSNMYDTEKALEAMKHVDKKVFKEPSPSAAELKKFEDGVSKFGSEWHSIKKHVKSMKPADIVRFYYTWKKSERGKHVWGNFSGRKGKKEAKRAEATKVAVKLQDDVADEYDDSAFDNDKAYQRKRGFQCKFCDTRSSRQWRRAPNTATGTTVYENPGKGTAKEKGAQLMVALCRRCAELWRRYAIQWEDVDELSKKAVLNGTKPFKRKIDEETIKEILAANEVSNESTNQSVIRPPLSTSSTPAPTAPLATGPEPPRKKVKTAVEPEVAEPAVQPAPVTAPPPPKKKVVPEKIAAPPPPPPAPEPPKAKTLACAICDLVEPKDQHLTCKECRLAVHRSCYGVVGDRSHAKWSCDMCSNDKNPQVSIQYKCMLCPIEHTEYDFVEPIKASHKKKTEKEREKERVEREKAQKDADFFHKKQLELNKPVNPREPLKRTANNNWVHVTCAVFTPEVKFGNAKALEPSEGIPSIPSSRYEDVCKVCKQKAGACVACHSCKASMHVECARQAGYQLGFDITPVKGSRRDQVPIVNIKGDVGTMVAALWCKEHFPQKTVVHQIQDIADDETGQTALQLYVQKFKQADLTLTGTVRKATLINQSTKAVQPAPVAAYPNRRTSTTNTNGNSHVGRNSLSHAKIEEIPVAKVEPEIKRICATCDVDVSPKWWSFPPSEPTPEPAANQVNGTGHTHVDSEVPSERLGEDSGGHAALAAAALHQDTKPISQEPTEFQCHKCHFRKVKREPTPPPEIPAPPPPPPAPVASREEIRLHNHIPPPIGIPPPDVEMIQAPPPQHAWSQPPSYPGNGAYNSWPRHSPVTGVSHMNYMNGSAPPRLPSVVHSPNGHRRPSIPPVPHSPHQNGYVPHMANGYPPPRSPHMNSGMHMSNGSYPAYTSPRPGSHHLANGGPPPRANEPPYNHNSPHSHMHHRPSYLPAQSPPILNNHLQSRENGNSHQTSNGHQENGRVNGGASASPSLANLLS</sequence>
<feature type="domain" description="PHD-type" evidence="7">
    <location>
        <begin position="424"/>
        <end position="476"/>
    </location>
</feature>
<evidence type="ECO:0000259" key="10">
    <source>
        <dbReference type="PROSITE" id="PS51805"/>
    </source>
</evidence>
<dbReference type="InterPro" id="IPR043151">
    <property type="entry name" value="BAH_sf"/>
</dbReference>
<feature type="region of interest" description="Disordered" evidence="6">
    <location>
        <begin position="1393"/>
        <end position="1425"/>
    </location>
</feature>
<accession>S3DU75</accession>
<feature type="compositionally biased region" description="Low complexity" evidence="6">
    <location>
        <begin position="212"/>
        <end position="225"/>
    </location>
</feature>
<name>S3DU75_GLAL2</name>
<dbReference type="Proteomes" id="UP000016922">
    <property type="component" value="Unassembled WGS sequence"/>
</dbReference>
<dbReference type="Gene3D" id="3.30.40.10">
    <property type="entry name" value="Zinc/RING finger domain, C3HC4 (zinc finger)"/>
    <property type="match status" value="3"/>
</dbReference>
<keyword evidence="3" id="KW-0862">Zinc</keyword>
<feature type="region of interest" description="Disordered" evidence="6">
    <location>
        <begin position="950"/>
        <end position="1033"/>
    </location>
</feature>
<dbReference type="SMART" id="SM00439">
    <property type="entry name" value="BAH"/>
    <property type="match status" value="1"/>
</dbReference>
<feature type="compositionally biased region" description="Pro residues" evidence="6">
    <location>
        <begin position="1466"/>
        <end position="1481"/>
    </location>
</feature>
<dbReference type="InterPro" id="IPR017884">
    <property type="entry name" value="SANT_dom"/>
</dbReference>
<feature type="compositionally biased region" description="Polar residues" evidence="6">
    <location>
        <begin position="36"/>
        <end position="60"/>
    </location>
</feature>
<evidence type="ECO:0000256" key="3">
    <source>
        <dbReference type="ARBA" id="ARBA00022833"/>
    </source>
</evidence>
<dbReference type="SUPFAM" id="SSF46689">
    <property type="entry name" value="Homeodomain-like"/>
    <property type="match status" value="1"/>
</dbReference>
<dbReference type="PROSITE" id="PS51038">
    <property type="entry name" value="BAH"/>
    <property type="match status" value="1"/>
</dbReference>
<dbReference type="InterPro" id="IPR011011">
    <property type="entry name" value="Znf_FYVE_PHD"/>
</dbReference>
<dbReference type="InterPro" id="IPR009057">
    <property type="entry name" value="Homeodomain-like_sf"/>
</dbReference>
<evidence type="ECO:0000259" key="8">
    <source>
        <dbReference type="PROSITE" id="PS51038"/>
    </source>
</evidence>
<proteinExistence type="predicted"/>
<gene>
    <name evidence="11" type="ORF">GLAREA_11205</name>
</gene>
<dbReference type="Pfam" id="PF13831">
    <property type="entry name" value="PHD_2"/>
    <property type="match status" value="1"/>
</dbReference>
<dbReference type="GO" id="GO:0003682">
    <property type="term" value="F:chromatin binding"/>
    <property type="evidence" value="ECO:0007669"/>
    <property type="project" value="InterPro"/>
</dbReference>
<dbReference type="STRING" id="1116229.S3DU75"/>
<feature type="compositionally biased region" description="Low complexity" evidence="6">
    <location>
        <begin position="962"/>
        <end position="979"/>
    </location>
</feature>
<feature type="compositionally biased region" description="Polar residues" evidence="6">
    <location>
        <begin position="69"/>
        <end position="93"/>
    </location>
</feature>
<dbReference type="InterPro" id="IPR034732">
    <property type="entry name" value="EPHD"/>
</dbReference>
<dbReference type="OrthoDB" id="336088at2759"/>
<keyword evidence="12" id="KW-1185">Reference proteome</keyword>
<dbReference type="InterPro" id="IPR001025">
    <property type="entry name" value="BAH_dom"/>
</dbReference>
<reference evidence="11 12" key="1">
    <citation type="journal article" date="2013" name="BMC Genomics">
        <title>Genomics-driven discovery of the pneumocandin biosynthetic gene cluster in the fungus Glarea lozoyensis.</title>
        <authorList>
            <person name="Chen L."/>
            <person name="Yue Q."/>
            <person name="Zhang X."/>
            <person name="Xiang M."/>
            <person name="Wang C."/>
            <person name="Li S."/>
            <person name="Che Y."/>
            <person name="Ortiz-Lopez F.J."/>
            <person name="Bills G.F."/>
            <person name="Liu X."/>
            <person name="An Z."/>
        </authorList>
    </citation>
    <scope>NUCLEOTIDE SEQUENCE [LARGE SCALE GENOMIC DNA]</scope>
    <source>
        <strain evidence="12">ATCC 20868 / MF5171</strain>
    </source>
</reference>
<dbReference type="EMBL" id="KE145354">
    <property type="protein sequence ID" value="EPE35506.1"/>
    <property type="molecule type" value="Genomic_DNA"/>
</dbReference>
<dbReference type="PANTHER" id="PTHR47672">
    <property type="entry name" value="E3 UBIQUITIN-PROTEIN LIGASE SNT2"/>
    <property type="match status" value="1"/>
</dbReference>
<dbReference type="SMART" id="SM00249">
    <property type="entry name" value="PHD"/>
    <property type="match status" value="3"/>
</dbReference>
<dbReference type="InterPro" id="IPR013083">
    <property type="entry name" value="Znf_RING/FYVE/PHD"/>
</dbReference>
<dbReference type="Gene3D" id="2.30.30.490">
    <property type="match status" value="1"/>
</dbReference>
<evidence type="ECO:0000313" key="12">
    <source>
        <dbReference type="Proteomes" id="UP000016922"/>
    </source>
</evidence>
<evidence type="ECO:0000256" key="5">
    <source>
        <dbReference type="SAM" id="Coils"/>
    </source>
</evidence>
<feature type="region of interest" description="Disordered" evidence="6">
    <location>
        <begin position="190"/>
        <end position="235"/>
    </location>
</feature>
<feature type="domain" description="PHD-type" evidence="10">
    <location>
        <begin position="1142"/>
        <end position="1274"/>
    </location>
</feature>
<evidence type="ECO:0000259" key="7">
    <source>
        <dbReference type="PROSITE" id="PS50016"/>
    </source>
</evidence>
<feature type="compositionally biased region" description="Low complexity" evidence="6">
    <location>
        <begin position="1689"/>
        <end position="1700"/>
    </location>
</feature>
<dbReference type="InterPro" id="IPR029617">
    <property type="entry name" value="Snt2"/>
</dbReference>
<dbReference type="CDD" id="cd15497">
    <property type="entry name" value="PHD1_Snt2p_like"/>
    <property type="match status" value="1"/>
</dbReference>
<feature type="compositionally biased region" description="Polar residues" evidence="6">
    <location>
        <begin position="517"/>
        <end position="532"/>
    </location>
</feature>
<dbReference type="Pfam" id="PF00628">
    <property type="entry name" value="PHD"/>
    <property type="match status" value="1"/>
</dbReference>
<dbReference type="InterPro" id="IPR019787">
    <property type="entry name" value="Znf_PHD-finger"/>
</dbReference>
<dbReference type="SUPFAM" id="SSF57903">
    <property type="entry name" value="FYVE/PHD zinc finger"/>
    <property type="match status" value="2"/>
</dbReference>
<dbReference type="eggNOG" id="KOG1080">
    <property type="taxonomic scope" value="Eukaryota"/>
</dbReference>
<evidence type="ECO:0000256" key="2">
    <source>
        <dbReference type="ARBA" id="ARBA00022771"/>
    </source>
</evidence>
<feature type="region of interest" description="Disordered" evidence="6">
    <location>
        <begin position="1"/>
        <end position="171"/>
    </location>
</feature>
<feature type="compositionally biased region" description="Polar residues" evidence="6">
    <location>
        <begin position="1658"/>
        <end position="1680"/>
    </location>
</feature>
<feature type="region of interest" description="Disordered" evidence="6">
    <location>
        <begin position="1555"/>
        <end position="1700"/>
    </location>
</feature>
<keyword evidence="2 4" id="KW-0863">Zinc-finger</keyword>
<dbReference type="GeneID" id="19470247"/>
<dbReference type="Pfam" id="PF13832">
    <property type="entry name" value="zf-HC5HC2H_2"/>
    <property type="match status" value="1"/>
</dbReference>
<dbReference type="FunFam" id="1.10.10.60:FF:000377">
    <property type="entry name" value="DNA-binding E3 ubiquitin-protein ligase"/>
    <property type="match status" value="1"/>
</dbReference>
<feature type="compositionally biased region" description="Polar residues" evidence="6">
    <location>
        <begin position="190"/>
        <end position="200"/>
    </location>
</feature>
<dbReference type="GO" id="GO:0008270">
    <property type="term" value="F:zinc ion binding"/>
    <property type="evidence" value="ECO:0007669"/>
    <property type="project" value="UniProtKB-KW"/>
</dbReference>
<evidence type="ECO:0000256" key="6">
    <source>
        <dbReference type="SAM" id="MobiDB-lite"/>
    </source>
</evidence>
<feature type="compositionally biased region" description="Acidic residues" evidence="6">
    <location>
        <begin position="495"/>
        <end position="508"/>
    </location>
</feature>
<organism evidence="11 12">
    <name type="scientific">Glarea lozoyensis (strain ATCC 20868 / MF5171)</name>
    <dbReference type="NCBI Taxonomy" id="1116229"/>
    <lineage>
        <taxon>Eukaryota</taxon>
        <taxon>Fungi</taxon>
        <taxon>Dikarya</taxon>
        <taxon>Ascomycota</taxon>
        <taxon>Pezizomycotina</taxon>
        <taxon>Leotiomycetes</taxon>
        <taxon>Helotiales</taxon>
        <taxon>Helotiaceae</taxon>
        <taxon>Glarea</taxon>
    </lineage>
</organism>
<dbReference type="FunFam" id="2.30.30.490:FF:000018">
    <property type="entry name" value="Lid2 complex component snt2"/>
    <property type="match status" value="1"/>
</dbReference>
<feature type="compositionally biased region" description="Low complexity" evidence="6">
    <location>
        <begin position="7"/>
        <end position="18"/>
    </location>
</feature>